<organism evidence="4 5">
    <name type="scientific">Novipirellula aureliae</name>
    <dbReference type="NCBI Taxonomy" id="2527966"/>
    <lineage>
        <taxon>Bacteria</taxon>
        <taxon>Pseudomonadati</taxon>
        <taxon>Planctomycetota</taxon>
        <taxon>Planctomycetia</taxon>
        <taxon>Pirellulales</taxon>
        <taxon>Pirellulaceae</taxon>
        <taxon>Novipirellula</taxon>
    </lineage>
</organism>
<evidence type="ECO:0000256" key="1">
    <source>
        <dbReference type="SAM" id="MobiDB-lite"/>
    </source>
</evidence>
<sequence length="564" mass="59916">MVTIRIHRSSIRILLVAVGKGFAENDFEIAMCREAITMRHTVNASSARFSTSSLSSAPESGDRSNESANKGAPPQPTFRSLRSLLAHARFFSGDDVSFHSIAESAASAEPGQLVVYRIGEICPSQLIADALARGAAGILTEQILPCPIPQCIVGDVDLTLADLQSRLLDRPDRKLLTVGVYGSAGKTTTSLLVAQLLRSIGLRTSYQTDLGSSDGIVQTTSPERVPAAGALVEWLGESYDAGAKTAVIELSDDAAKHGRYDCIEFDLLIVTGSTVTENDFGPSGLTCVLERVASQGVVIASADQPGVLRTIKNHGSNVMTYGVRSDADVTAKVIDQEGGMSTLMMTHETLSVVMETPLCGAAMALNHAAAAVVGILLNQPLSEVVEHLGGLRSVPGRMQTLSAFGQADVIVDAARTPEQISSTLRAARLMKQPGGRLWCVMAIDPGAAPAHLALIGSHAERFSDRPILSCVMEAKESFLQASHAVLDGVKKCAMMRLVADHRRAVEWAMQEASPNDTIICIGGIGNASADAQRSKIEQITNWIESSRSSTQEEAEPKILSMFAK</sequence>
<dbReference type="SUPFAM" id="SSF53623">
    <property type="entry name" value="MurD-like peptide ligases, catalytic domain"/>
    <property type="match status" value="1"/>
</dbReference>
<feature type="domain" description="Mur ligase C-terminal" evidence="2">
    <location>
        <begin position="396"/>
        <end position="522"/>
    </location>
</feature>
<dbReference type="Pfam" id="PF08245">
    <property type="entry name" value="Mur_ligase_M"/>
    <property type="match status" value="1"/>
</dbReference>
<reference evidence="4 5" key="1">
    <citation type="submission" date="2019-02" db="EMBL/GenBank/DDBJ databases">
        <title>Deep-cultivation of Planctomycetes and their phenomic and genomic characterization uncovers novel biology.</title>
        <authorList>
            <person name="Wiegand S."/>
            <person name="Jogler M."/>
            <person name="Boedeker C."/>
            <person name="Pinto D."/>
            <person name="Vollmers J."/>
            <person name="Rivas-Marin E."/>
            <person name="Kohn T."/>
            <person name="Peeters S.H."/>
            <person name="Heuer A."/>
            <person name="Rast P."/>
            <person name="Oberbeckmann S."/>
            <person name="Bunk B."/>
            <person name="Jeske O."/>
            <person name="Meyerdierks A."/>
            <person name="Storesund J.E."/>
            <person name="Kallscheuer N."/>
            <person name="Luecker S."/>
            <person name="Lage O.M."/>
            <person name="Pohl T."/>
            <person name="Merkel B.J."/>
            <person name="Hornburger P."/>
            <person name="Mueller R.-W."/>
            <person name="Bruemmer F."/>
            <person name="Labrenz M."/>
            <person name="Spormann A.M."/>
            <person name="Op Den Camp H."/>
            <person name="Overmann J."/>
            <person name="Amann R."/>
            <person name="Jetten M.S.M."/>
            <person name="Mascher T."/>
            <person name="Medema M.H."/>
            <person name="Devos D.P."/>
            <person name="Kaster A.-K."/>
            <person name="Ovreas L."/>
            <person name="Rohde M."/>
            <person name="Galperin M.Y."/>
            <person name="Jogler C."/>
        </authorList>
    </citation>
    <scope>NUCLEOTIDE SEQUENCE [LARGE SCALE GENOMIC DNA]</scope>
    <source>
        <strain evidence="4 5">Q31b</strain>
    </source>
</reference>
<feature type="region of interest" description="Disordered" evidence="1">
    <location>
        <begin position="49"/>
        <end position="76"/>
    </location>
</feature>
<evidence type="ECO:0000259" key="3">
    <source>
        <dbReference type="Pfam" id="PF08245"/>
    </source>
</evidence>
<comment type="caution">
    <text evidence="4">The sequence shown here is derived from an EMBL/GenBank/DDBJ whole genome shotgun (WGS) entry which is preliminary data.</text>
</comment>
<feature type="domain" description="Mur ligase central" evidence="3">
    <location>
        <begin position="290"/>
        <end position="373"/>
    </location>
</feature>
<name>A0A5C6E7L4_9BACT</name>
<dbReference type="OrthoDB" id="9800958at2"/>
<dbReference type="GO" id="GO:0047482">
    <property type="term" value="F:UDP-N-acetylmuramoyl-L-alanyl-D-glutamate-L-lysine ligase activity"/>
    <property type="evidence" value="ECO:0007669"/>
    <property type="project" value="UniProtKB-EC"/>
</dbReference>
<evidence type="ECO:0000259" key="2">
    <source>
        <dbReference type="Pfam" id="PF02875"/>
    </source>
</evidence>
<dbReference type="PANTHER" id="PTHR23135">
    <property type="entry name" value="MUR LIGASE FAMILY MEMBER"/>
    <property type="match status" value="1"/>
</dbReference>
<gene>
    <name evidence="4" type="ORF">Q31b_14810</name>
</gene>
<evidence type="ECO:0000313" key="4">
    <source>
        <dbReference type="EMBL" id="TWU43947.1"/>
    </source>
</evidence>
<dbReference type="SUPFAM" id="SSF63418">
    <property type="entry name" value="MurE/MurF N-terminal domain"/>
    <property type="match status" value="1"/>
</dbReference>
<dbReference type="Pfam" id="PF02875">
    <property type="entry name" value="Mur_ligase_C"/>
    <property type="match status" value="1"/>
</dbReference>
<dbReference type="InterPro" id="IPR004101">
    <property type="entry name" value="Mur_ligase_C"/>
</dbReference>
<dbReference type="AlphaFoldDB" id="A0A5C6E7L4"/>
<dbReference type="InterPro" id="IPR035911">
    <property type="entry name" value="MurE/MurF_N"/>
</dbReference>
<accession>A0A5C6E7L4</accession>
<dbReference type="InterPro" id="IPR036615">
    <property type="entry name" value="Mur_ligase_C_dom_sf"/>
</dbReference>
<dbReference type="EC" id="6.3.2.7" evidence="4"/>
<dbReference type="InterPro" id="IPR036565">
    <property type="entry name" value="Mur-like_cat_sf"/>
</dbReference>
<keyword evidence="4" id="KW-0436">Ligase</keyword>
<dbReference type="Gene3D" id="3.40.1190.10">
    <property type="entry name" value="Mur-like, catalytic domain"/>
    <property type="match status" value="1"/>
</dbReference>
<dbReference type="Gene3D" id="3.90.190.20">
    <property type="entry name" value="Mur ligase, C-terminal domain"/>
    <property type="match status" value="1"/>
</dbReference>
<dbReference type="InterPro" id="IPR013221">
    <property type="entry name" value="Mur_ligase_cen"/>
</dbReference>
<dbReference type="Proteomes" id="UP000315471">
    <property type="component" value="Unassembled WGS sequence"/>
</dbReference>
<proteinExistence type="predicted"/>
<dbReference type="GO" id="GO:0005524">
    <property type="term" value="F:ATP binding"/>
    <property type="evidence" value="ECO:0007669"/>
    <property type="project" value="InterPro"/>
</dbReference>
<dbReference type="SUPFAM" id="SSF53244">
    <property type="entry name" value="MurD-like peptide ligases, peptide-binding domain"/>
    <property type="match status" value="1"/>
</dbReference>
<dbReference type="PANTHER" id="PTHR23135:SF4">
    <property type="entry name" value="UDP-N-ACETYLMURAMOYL-L-ALANYL-D-GLUTAMATE--2,6-DIAMINOPIMELATE LIGASE MURE HOMOLOG, CHLOROPLASTIC"/>
    <property type="match status" value="1"/>
</dbReference>
<keyword evidence="5" id="KW-1185">Reference proteome</keyword>
<evidence type="ECO:0000313" key="5">
    <source>
        <dbReference type="Proteomes" id="UP000315471"/>
    </source>
</evidence>
<dbReference type="EMBL" id="SJPY01000002">
    <property type="protein sequence ID" value="TWU43947.1"/>
    <property type="molecule type" value="Genomic_DNA"/>
</dbReference>
<protein>
    <submittedName>
        <fullName evidence="4">MurE-like ligase</fullName>
        <ecNumber evidence="4">6.3.2.7</ecNumber>
    </submittedName>
</protein>